<gene>
    <name evidence="6" type="ORF">D8674_017880</name>
</gene>
<dbReference type="OrthoDB" id="1159498at2759"/>
<organism evidence="6 7">
    <name type="scientific">Pyrus ussuriensis x Pyrus communis</name>
    <dbReference type="NCBI Taxonomy" id="2448454"/>
    <lineage>
        <taxon>Eukaryota</taxon>
        <taxon>Viridiplantae</taxon>
        <taxon>Streptophyta</taxon>
        <taxon>Embryophyta</taxon>
        <taxon>Tracheophyta</taxon>
        <taxon>Spermatophyta</taxon>
        <taxon>Magnoliopsida</taxon>
        <taxon>eudicotyledons</taxon>
        <taxon>Gunneridae</taxon>
        <taxon>Pentapetalae</taxon>
        <taxon>rosids</taxon>
        <taxon>fabids</taxon>
        <taxon>Rosales</taxon>
        <taxon>Rosaceae</taxon>
        <taxon>Amygdaloideae</taxon>
        <taxon>Maleae</taxon>
        <taxon>Pyrus</taxon>
    </lineage>
</organism>
<reference evidence="6 7" key="1">
    <citation type="submission" date="2019-09" db="EMBL/GenBank/DDBJ databases">
        <authorList>
            <person name="Ou C."/>
        </authorList>
    </citation>
    <scope>NUCLEOTIDE SEQUENCE [LARGE SCALE GENOMIC DNA]</scope>
    <source>
        <strain evidence="6">S2</strain>
        <tissue evidence="6">Leaf</tissue>
    </source>
</reference>
<comment type="caution">
    <text evidence="6">The sequence shown here is derived from an EMBL/GenBank/DDBJ whole genome shotgun (WGS) entry which is preliminary data.</text>
</comment>
<dbReference type="GO" id="GO:0008270">
    <property type="term" value="F:zinc ion binding"/>
    <property type="evidence" value="ECO:0007669"/>
    <property type="project" value="UniProtKB-KW"/>
</dbReference>
<dbReference type="InterPro" id="IPR018289">
    <property type="entry name" value="MULE_transposase_dom"/>
</dbReference>
<dbReference type="SMART" id="SM00575">
    <property type="entry name" value="ZnF_PMZ"/>
    <property type="match status" value="1"/>
</dbReference>
<accession>A0A5N5HL10</accession>
<evidence type="ECO:0000256" key="2">
    <source>
        <dbReference type="ARBA" id="ARBA00022771"/>
    </source>
</evidence>
<dbReference type="Pfam" id="PF10551">
    <property type="entry name" value="MULE"/>
    <property type="match status" value="1"/>
</dbReference>
<evidence type="ECO:0000259" key="5">
    <source>
        <dbReference type="PROSITE" id="PS50966"/>
    </source>
</evidence>
<name>A0A5N5HL10_9ROSA</name>
<evidence type="ECO:0000256" key="4">
    <source>
        <dbReference type="PROSITE-ProRule" id="PRU00325"/>
    </source>
</evidence>
<dbReference type="PANTHER" id="PTHR47718:SF17">
    <property type="entry name" value="PROTEIN FAR1-RELATED SEQUENCE 5-LIKE"/>
    <property type="match status" value="1"/>
</dbReference>
<dbReference type="EMBL" id="SMOL01000160">
    <property type="protein sequence ID" value="KAB2626220.1"/>
    <property type="molecule type" value="Genomic_DNA"/>
</dbReference>
<evidence type="ECO:0000256" key="3">
    <source>
        <dbReference type="ARBA" id="ARBA00022833"/>
    </source>
</evidence>
<reference evidence="6 7" key="3">
    <citation type="submission" date="2019-11" db="EMBL/GenBank/DDBJ databases">
        <title>A de novo genome assembly of a pear dwarfing rootstock.</title>
        <authorList>
            <person name="Wang F."/>
            <person name="Wang J."/>
            <person name="Li S."/>
            <person name="Zhang Y."/>
            <person name="Fang M."/>
            <person name="Ma L."/>
            <person name="Zhao Y."/>
            <person name="Jiang S."/>
        </authorList>
    </citation>
    <scope>NUCLEOTIDE SEQUENCE [LARGE SCALE GENOMIC DNA]</scope>
    <source>
        <strain evidence="6">S2</strain>
        <tissue evidence="6">Leaf</tissue>
    </source>
</reference>
<sequence>MQGRLGFSVRMHSSKKNKDGEIMRKEFVCNRGNCEIKLGGYVITIFDEGHNHPIAFPRRCHLLKSHRKVTKYCYNIVNKEKMVMFKAWDAQKNRMTNVFWRDGRSRLDYECFGDVLAFGTTYHTNRYNIICAPFVSVNHHWKNVLFSCAFLLDEKTEALTWLFDTFLESMGGQKPKTIFTDYCQAMANGIEKVFSGVCNCLYSWHISHNCAKYMSSLYMNMLYALHAKWCSEFSHDTFTCQIQSLQRSESTNNIFHNISTKTMRLIEFVHHYDKQATKIHTSESKEVTQMSGILKHDATIYSRKMFKIFEKDCGTVHSLELNEEGRTRVYLVQLNSSNGTIYCSCKMFESMGLLCRHALRVLKVKGKLSITLRRNTLIATKVAMKKLREMEELIEKDMIKSKDEITVTGNNSFALNYCSITFSF</sequence>
<evidence type="ECO:0000313" key="7">
    <source>
        <dbReference type="Proteomes" id="UP000327157"/>
    </source>
</evidence>
<dbReference type="PANTHER" id="PTHR47718">
    <property type="entry name" value="OS01G0519700 PROTEIN"/>
    <property type="match status" value="1"/>
</dbReference>
<dbReference type="Proteomes" id="UP000327157">
    <property type="component" value="Chromosome 16"/>
</dbReference>
<dbReference type="InterPro" id="IPR006564">
    <property type="entry name" value="Znf_PMZ"/>
</dbReference>
<keyword evidence="7" id="KW-1185">Reference proteome</keyword>
<feature type="domain" description="SWIM-type" evidence="5">
    <location>
        <begin position="330"/>
        <end position="366"/>
    </location>
</feature>
<keyword evidence="3" id="KW-0862">Zinc</keyword>
<reference evidence="7" key="2">
    <citation type="submission" date="2019-10" db="EMBL/GenBank/DDBJ databases">
        <title>A de novo genome assembly of a pear dwarfing rootstock.</title>
        <authorList>
            <person name="Wang F."/>
            <person name="Wang J."/>
            <person name="Li S."/>
            <person name="Zhang Y."/>
            <person name="Fang M."/>
            <person name="Ma L."/>
            <person name="Zhao Y."/>
            <person name="Jiang S."/>
        </authorList>
    </citation>
    <scope>NUCLEOTIDE SEQUENCE [LARGE SCALE GENOMIC DNA]</scope>
</reference>
<protein>
    <submittedName>
        <fullName evidence="6">Protein FAR1-RELATED SEQUENCE 5-like</fullName>
    </submittedName>
</protein>
<evidence type="ECO:0000313" key="6">
    <source>
        <dbReference type="EMBL" id="KAB2626220.1"/>
    </source>
</evidence>
<dbReference type="PROSITE" id="PS50966">
    <property type="entry name" value="ZF_SWIM"/>
    <property type="match status" value="1"/>
</dbReference>
<keyword evidence="2 4" id="KW-0863">Zinc-finger</keyword>
<proteinExistence type="predicted"/>
<evidence type="ECO:0000256" key="1">
    <source>
        <dbReference type="ARBA" id="ARBA00022723"/>
    </source>
</evidence>
<keyword evidence="1" id="KW-0479">Metal-binding</keyword>
<dbReference type="InterPro" id="IPR007527">
    <property type="entry name" value="Znf_SWIM"/>
</dbReference>
<dbReference type="AlphaFoldDB" id="A0A5N5HL10"/>
<dbReference type="Pfam" id="PF04434">
    <property type="entry name" value="SWIM"/>
    <property type="match status" value="1"/>
</dbReference>